<reference evidence="9" key="1">
    <citation type="journal article" date="2019" name="Int. J. Syst. Evol. Microbiol.">
        <title>The Global Catalogue of Microorganisms (GCM) 10K type strain sequencing project: providing services to taxonomists for standard genome sequencing and annotation.</title>
        <authorList>
            <consortium name="The Broad Institute Genomics Platform"/>
            <consortium name="The Broad Institute Genome Sequencing Center for Infectious Disease"/>
            <person name="Wu L."/>
            <person name="Ma J."/>
        </authorList>
    </citation>
    <scope>NUCLEOTIDE SEQUENCE [LARGE SCALE GENOMIC DNA]</scope>
    <source>
        <strain evidence="9">TBRC 1276</strain>
    </source>
</reference>
<keyword evidence="3" id="KW-0963">Cytoplasm</keyword>
<dbReference type="Gene3D" id="3.30.750.44">
    <property type="match status" value="1"/>
</dbReference>
<dbReference type="InterPro" id="IPR012393">
    <property type="entry name" value="Tricorn_protease"/>
</dbReference>
<comment type="subcellular location">
    <subcellularLocation>
        <location evidence="1">Cytoplasm</location>
    </subcellularLocation>
</comment>
<evidence type="ECO:0000256" key="4">
    <source>
        <dbReference type="ARBA" id="ARBA00022670"/>
    </source>
</evidence>
<dbReference type="Gene3D" id="2.30.42.10">
    <property type="match status" value="1"/>
</dbReference>
<dbReference type="SUPFAM" id="SSF52096">
    <property type="entry name" value="ClpP/crotonase"/>
    <property type="match status" value="1"/>
</dbReference>
<dbReference type="Pfam" id="PF14684">
    <property type="entry name" value="Tricorn_C1"/>
    <property type="match status" value="1"/>
</dbReference>
<keyword evidence="9" id="KW-1185">Reference proteome</keyword>
<dbReference type="InterPro" id="IPR029414">
    <property type="entry name" value="Tricorn_PDZ"/>
</dbReference>
<dbReference type="Pfam" id="PF26550">
    <property type="entry name" value="Tricorn_2nd"/>
    <property type="match status" value="1"/>
</dbReference>
<dbReference type="Gene3D" id="2.130.10.10">
    <property type="entry name" value="YVTN repeat-like/Quinoprotein amine dehydrogenase"/>
    <property type="match status" value="1"/>
</dbReference>
<evidence type="ECO:0000313" key="8">
    <source>
        <dbReference type="EMBL" id="MFC4009105.1"/>
    </source>
</evidence>
<dbReference type="SUPFAM" id="SSF50156">
    <property type="entry name" value="PDZ domain-like"/>
    <property type="match status" value="1"/>
</dbReference>
<evidence type="ECO:0000256" key="6">
    <source>
        <dbReference type="ARBA" id="ARBA00022825"/>
    </source>
</evidence>
<sequence length="987" mass="106201">MSRRGYLRSPHVAGDLLAFASGEELWLAPAEGGTAWRFPPGGGGAQPRLSPDGSSLAWVGGQEVWVAHADGSAPRRLTYWGDPHVRLHGWFGDGGALLASSATGQPDPRSLWAHRIPLGDGPPGRLPYGPAGSIACGETITALIGDQALADPAKWKRYRGGGTGRLWISLENGPFQRILAGHPGAIASVMLVDERVAFISDHEGCGNLYSCLPDGADLRRHTDHTRFYARAATSDGTRIVYQHAGDIWLLESLNDVSRPIAVDLPGSTRRPRTITTRDGIDDVALDRTGDACLVEIAETVHRVDLRGRATPLADGARLARFAGDDAVWVTRQDGLDVLVADGRPRCAPGELGRISEVVTAPDGRSVAVASAHGRLTLVEIGSGAHTRVTSIVGAIGSVAYSPDSRWLTWSEVHRHRGSRVRLARLGAAVEQVFDVTDGSRYDLDPCFTPDGRFLALLSFRDFRPVYDQQVLGLSFPLGCRPYLVPLDGGTPSPFAGWGRSHTPVAETGAPGPLIQVPVPEAIYTCLRPVADGLVWLRTGIGDRAGPTLERFSLTSHDTSELATDVRAFAVSGDGLRLATRDRTSVEVLSLRSGADPVRPDLSGIEAKVDQGTRRRWALEQARRIVPEEYWAEGMAGLDWDAVVAAYEPLVERLAGPSDFSDLLWEVNGELGCSHAYVRPATRGRPGRAAWLGADLTVDGAGQWRVSDILPGDPGGARSPLDAPGLGVSVGDVITTVDGTPVDPARGPLALLAGKAGRAVRITLGSGAAIEVFPLAEEFPLRYRRWLARQRAVVAELSGGRAGYLHVPDTEPEGWADLHRDLLAQLDHEALIVDLRGNRGGHASPLLLDRLRRRILAWDRPRHTAHVSYPPQAPRGPLVALADHRTFSDGDLTTAAIRLLGLGPVVGTRTWGGVIGLDRFHRLVDGTEISVPSRPFWFEEWGLSLENRGVEPDVEVVISPDDWAKDADPQLDVAVRLCVDALNRRHDG</sequence>
<dbReference type="SUPFAM" id="SSF82171">
    <property type="entry name" value="DPP6 N-terminal domain-like"/>
    <property type="match status" value="1"/>
</dbReference>
<dbReference type="EMBL" id="JBHSBI010000008">
    <property type="protein sequence ID" value="MFC4009105.1"/>
    <property type="molecule type" value="Genomic_DNA"/>
</dbReference>
<comment type="caution">
    <text evidence="8">The sequence shown here is derived from an EMBL/GenBank/DDBJ whole genome shotgun (WGS) entry which is preliminary data.</text>
</comment>
<dbReference type="InterPro" id="IPR029045">
    <property type="entry name" value="ClpP/crotonase-like_dom_sf"/>
</dbReference>
<comment type="similarity">
    <text evidence="2">Belongs to the peptidase S41B family.</text>
</comment>
<dbReference type="RefSeq" id="WP_379529166.1">
    <property type="nucleotide sequence ID" value="NZ_JBHSBI010000008.1"/>
</dbReference>
<name>A0ABV8G7Z6_9ACTN</name>
<dbReference type="Pfam" id="PF26549">
    <property type="entry name" value="Tricorn_N"/>
    <property type="match status" value="1"/>
</dbReference>
<protein>
    <submittedName>
        <fullName evidence="8">S41 family peptidase</fullName>
    </submittedName>
</protein>
<keyword evidence="6" id="KW-0720">Serine protease</keyword>
<organism evidence="8 9">
    <name type="scientific">Nonomuraea purpurea</name>
    <dbReference type="NCBI Taxonomy" id="1849276"/>
    <lineage>
        <taxon>Bacteria</taxon>
        <taxon>Bacillati</taxon>
        <taxon>Actinomycetota</taxon>
        <taxon>Actinomycetes</taxon>
        <taxon>Streptosporangiales</taxon>
        <taxon>Streptosporangiaceae</taxon>
        <taxon>Nonomuraea</taxon>
    </lineage>
</organism>
<evidence type="ECO:0000313" key="9">
    <source>
        <dbReference type="Proteomes" id="UP001595851"/>
    </source>
</evidence>
<accession>A0ABV8G7Z6</accession>
<dbReference type="InterPro" id="IPR005151">
    <property type="entry name" value="Tail-specific_protease"/>
</dbReference>
<dbReference type="PANTHER" id="PTHR43253">
    <property type="entry name" value="TRICORN PROTEASE HOMOLOG 2-RELATED"/>
    <property type="match status" value="1"/>
</dbReference>
<evidence type="ECO:0000259" key="7">
    <source>
        <dbReference type="SMART" id="SM00245"/>
    </source>
</evidence>
<keyword evidence="4" id="KW-0645">Protease</keyword>
<evidence type="ECO:0000256" key="1">
    <source>
        <dbReference type="ARBA" id="ARBA00004496"/>
    </source>
</evidence>
<proteinExistence type="inferred from homology"/>
<evidence type="ECO:0000256" key="3">
    <source>
        <dbReference type="ARBA" id="ARBA00022490"/>
    </source>
</evidence>
<evidence type="ECO:0000256" key="2">
    <source>
        <dbReference type="ARBA" id="ARBA00008524"/>
    </source>
</evidence>
<evidence type="ECO:0000256" key="5">
    <source>
        <dbReference type="ARBA" id="ARBA00022801"/>
    </source>
</evidence>
<dbReference type="InterPro" id="IPR036034">
    <property type="entry name" value="PDZ_sf"/>
</dbReference>
<dbReference type="PANTHER" id="PTHR43253:SF1">
    <property type="entry name" value="TRICORN PROTEASE HOMOLOG 2-RELATED"/>
    <property type="match status" value="1"/>
</dbReference>
<dbReference type="SMART" id="SM00245">
    <property type="entry name" value="TSPc"/>
    <property type="match status" value="1"/>
</dbReference>
<dbReference type="SUPFAM" id="SSF69304">
    <property type="entry name" value="Tricorn protease N-terminal domain"/>
    <property type="match status" value="1"/>
</dbReference>
<dbReference type="InterPro" id="IPR015943">
    <property type="entry name" value="WD40/YVTN_repeat-like_dom_sf"/>
</dbReference>
<dbReference type="Proteomes" id="UP001595851">
    <property type="component" value="Unassembled WGS sequence"/>
</dbReference>
<dbReference type="CDD" id="cd07562">
    <property type="entry name" value="Peptidase_S41_TRI"/>
    <property type="match status" value="1"/>
</dbReference>
<gene>
    <name evidence="8" type="ORF">ACFOY2_17870</name>
</gene>
<dbReference type="Pfam" id="PF14685">
    <property type="entry name" value="PDZ_Tricorn"/>
    <property type="match status" value="1"/>
</dbReference>
<dbReference type="Gene3D" id="3.90.226.10">
    <property type="entry name" value="2-enoyl-CoA Hydratase, Chain A, domain 1"/>
    <property type="match status" value="1"/>
</dbReference>
<keyword evidence="5" id="KW-0378">Hydrolase</keyword>
<dbReference type="InterPro" id="IPR028204">
    <property type="entry name" value="Tricorn_C1"/>
</dbReference>
<feature type="domain" description="Tail specific protease" evidence="7">
    <location>
        <begin position="756"/>
        <end position="956"/>
    </location>
</feature>
<dbReference type="Pfam" id="PF03572">
    <property type="entry name" value="Peptidase_S41"/>
    <property type="match status" value="1"/>
</dbReference>
<dbReference type="Gene3D" id="2.120.10.60">
    <property type="entry name" value="Tricorn protease N-terminal domain"/>
    <property type="match status" value="1"/>
</dbReference>